<evidence type="ECO:0000313" key="3">
    <source>
        <dbReference type="Proteomes" id="UP000092462"/>
    </source>
</evidence>
<reference evidence="2" key="1">
    <citation type="submission" date="2022-08" db="UniProtKB">
        <authorList>
            <consortium name="EnsemblMetazoa"/>
        </authorList>
    </citation>
    <scope>IDENTIFICATION</scope>
    <source>
        <strain evidence="2">Israel</strain>
    </source>
</reference>
<dbReference type="VEuPathDB" id="VectorBase:PPAI000777"/>
<dbReference type="EnsemblMetazoa" id="PPAI000777-RA">
    <property type="protein sequence ID" value="PPAI000777-PA"/>
    <property type="gene ID" value="PPAI000777"/>
</dbReference>
<evidence type="ECO:0000313" key="2">
    <source>
        <dbReference type="EnsemblMetazoa" id="PPAI000777-PA"/>
    </source>
</evidence>
<dbReference type="AlphaFoldDB" id="A0A1B0D0A5"/>
<feature type="compositionally biased region" description="Basic and acidic residues" evidence="1">
    <location>
        <begin position="15"/>
        <end position="39"/>
    </location>
</feature>
<dbReference type="EMBL" id="AJVK01002338">
    <property type="status" value="NOT_ANNOTATED_CDS"/>
    <property type="molecule type" value="Genomic_DNA"/>
</dbReference>
<evidence type="ECO:0000256" key="1">
    <source>
        <dbReference type="SAM" id="MobiDB-lite"/>
    </source>
</evidence>
<name>A0A1B0D0A5_PHLPP</name>
<organism evidence="2 3">
    <name type="scientific">Phlebotomus papatasi</name>
    <name type="common">Sandfly</name>
    <dbReference type="NCBI Taxonomy" id="29031"/>
    <lineage>
        <taxon>Eukaryota</taxon>
        <taxon>Metazoa</taxon>
        <taxon>Ecdysozoa</taxon>
        <taxon>Arthropoda</taxon>
        <taxon>Hexapoda</taxon>
        <taxon>Insecta</taxon>
        <taxon>Pterygota</taxon>
        <taxon>Neoptera</taxon>
        <taxon>Endopterygota</taxon>
        <taxon>Diptera</taxon>
        <taxon>Nematocera</taxon>
        <taxon>Psychodoidea</taxon>
        <taxon>Psychodidae</taxon>
        <taxon>Phlebotomus</taxon>
        <taxon>Phlebotomus</taxon>
    </lineage>
</organism>
<feature type="region of interest" description="Disordered" evidence="1">
    <location>
        <begin position="1"/>
        <end position="39"/>
    </location>
</feature>
<keyword evidence="3" id="KW-1185">Reference proteome</keyword>
<accession>A0A1B0D0A5</accession>
<protein>
    <submittedName>
        <fullName evidence="2">Uncharacterized protein</fullName>
    </submittedName>
</protein>
<dbReference type="VEuPathDB" id="VectorBase:PPAPM1_001409"/>
<dbReference type="Proteomes" id="UP000092462">
    <property type="component" value="Unassembled WGS sequence"/>
</dbReference>
<proteinExistence type="predicted"/>
<sequence>MATLSQNEQNMNILREADLKKEPRMDDKMPRTFNEKENLDTKPVRVDNVFKGRENLKNILRSKCENVVPVVQSQIAIYQDDDDDEEAGAFGKKDADVSIRSEMSIELNESANAATSSTNCRNPLQELPLRKYILINFFL</sequence>
<feature type="compositionally biased region" description="Polar residues" evidence="1">
    <location>
        <begin position="1"/>
        <end position="12"/>
    </location>
</feature>